<reference evidence="2" key="1">
    <citation type="journal article" date="2022" name="Mol. Ecol. Resour.">
        <title>The genomes of chicory, endive, great burdock and yacon provide insights into Asteraceae palaeo-polyploidization history and plant inulin production.</title>
        <authorList>
            <person name="Fan W."/>
            <person name="Wang S."/>
            <person name="Wang H."/>
            <person name="Wang A."/>
            <person name="Jiang F."/>
            <person name="Liu H."/>
            <person name="Zhao H."/>
            <person name="Xu D."/>
            <person name="Zhang Y."/>
        </authorList>
    </citation>
    <scope>NUCLEOTIDE SEQUENCE [LARGE SCALE GENOMIC DNA]</scope>
    <source>
        <strain evidence="2">cv. Yunnan</strain>
    </source>
</reference>
<organism evidence="1 2">
    <name type="scientific">Smallanthus sonchifolius</name>
    <dbReference type="NCBI Taxonomy" id="185202"/>
    <lineage>
        <taxon>Eukaryota</taxon>
        <taxon>Viridiplantae</taxon>
        <taxon>Streptophyta</taxon>
        <taxon>Embryophyta</taxon>
        <taxon>Tracheophyta</taxon>
        <taxon>Spermatophyta</taxon>
        <taxon>Magnoliopsida</taxon>
        <taxon>eudicotyledons</taxon>
        <taxon>Gunneridae</taxon>
        <taxon>Pentapetalae</taxon>
        <taxon>asterids</taxon>
        <taxon>campanulids</taxon>
        <taxon>Asterales</taxon>
        <taxon>Asteraceae</taxon>
        <taxon>Asteroideae</taxon>
        <taxon>Heliantheae alliance</taxon>
        <taxon>Millerieae</taxon>
        <taxon>Smallanthus</taxon>
    </lineage>
</organism>
<dbReference type="EMBL" id="CM042026">
    <property type="protein sequence ID" value="KAI3805375.1"/>
    <property type="molecule type" value="Genomic_DNA"/>
</dbReference>
<name>A0ACB9ICZ0_9ASTR</name>
<dbReference type="Proteomes" id="UP001056120">
    <property type="component" value="Linkage Group LG09"/>
</dbReference>
<sequence>MDSFDPAKYTCNSGIRATCEPQTISEEDYGIVGNSDDGRVTQAEVLQQVLKLERLIAYEEKLKLKDGSKGISKARSNNWKAREVGKARAVYVPPGLKIGRMMRQSRYVLRNHCRHQSPVQSKSLLRCFCCLNLGHFAKECHTWNLNFARSIPTNETTEYLIKGRMANLGMKFGILVLSLKHMLLATNPCLIVSRNL</sequence>
<evidence type="ECO:0000313" key="1">
    <source>
        <dbReference type="EMBL" id="KAI3805375.1"/>
    </source>
</evidence>
<accession>A0ACB9ICZ0</accession>
<comment type="caution">
    <text evidence="1">The sequence shown here is derived from an EMBL/GenBank/DDBJ whole genome shotgun (WGS) entry which is preliminary data.</text>
</comment>
<keyword evidence="2" id="KW-1185">Reference proteome</keyword>
<proteinExistence type="predicted"/>
<gene>
    <name evidence="1" type="ORF">L1987_27706</name>
</gene>
<protein>
    <submittedName>
        <fullName evidence="1">Uncharacterized protein</fullName>
    </submittedName>
</protein>
<evidence type="ECO:0000313" key="2">
    <source>
        <dbReference type="Proteomes" id="UP001056120"/>
    </source>
</evidence>
<reference evidence="1 2" key="2">
    <citation type="journal article" date="2022" name="Mol. Ecol. Resour.">
        <title>The genomes of chicory, endive, great burdock and yacon provide insights into Asteraceae paleo-polyploidization history and plant inulin production.</title>
        <authorList>
            <person name="Fan W."/>
            <person name="Wang S."/>
            <person name="Wang H."/>
            <person name="Wang A."/>
            <person name="Jiang F."/>
            <person name="Liu H."/>
            <person name="Zhao H."/>
            <person name="Xu D."/>
            <person name="Zhang Y."/>
        </authorList>
    </citation>
    <scope>NUCLEOTIDE SEQUENCE [LARGE SCALE GENOMIC DNA]</scope>
    <source>
        <strain evidence="2">cv. Yunnan</strain>
        <tissue evidence="1">Leaves</tissue>
    </source>
</reference>